<dbReference type="InParanoid" id="L7JYA5"/>
<dbReference type="HOGENOM" id="CLU_072831_0_0_1"/>
<feature type="non-terminal residue" evidence="1">
    <location>
        <position position="1"/>
    </location>
</feature>
<dbReference type="VEuPathDB" id="MicrosporidiaDB:THOM_0601"/>
<evidence type="ECO:0000313" key="1">
    <source>
        <dbReference type="EMBL" id="ELQ76414.1"/>
    </source>
</evidence>
<dbReference type="OMA" id="YTMFTSA"/>
<reference evidence="1 2" key="1">
    <citation type="journal article" date="2012" name="PLoS Pathog.">
        <title>The genome of the obligate intracellular parasite Trachipleistophora hominis: new insights into microsporidian genome dynamics and reductive evolution.</title>
        <authorList>
            <person name="Heinz E."/>
            <person name="Williams T.A."/>
            <person name="Nakjang S."/>
            <person name="Noel C.J."/>
            <person name="Swan D.C."/>
            <person name="Goldberg A.V."/>
            <person name="Harris S.R."/>
            <person name="Weinmaier T."/>
            <person name="Markert S."/>
            <person name="Becher D."/>
            <person name="Bernhardt J."/>
            <person name="Dagan T."/>
            <person name="Hacker C."/>
            <person name="Lucocq J.M."/>
            <person name="Schweder T."/>
            <person name="Rattei T."/>
            <person name="Hall N."/>
            <person name="Hirt R.P."/>
            <person name="Embley T.M."/>
        </authorList>
    </citation>
    <scope>NUCLEOTIDE SEQUENCE [LARGE SCALE GENOMIC DNA]</scope>
</reference>
<name>L7JYA5_TRAHO</name>
<dbReference type="AlphaFoldDB" id="L7JYA5"/>
<dbReference type="OrthoDB" id="420884at2759"/>
<protein>
    <submittedName>
        <fullName evidence="1">Uncharacterized protein</fullName>
    </submittedName>
</protein>
<keyword evidence="2" id="KW-1185">Reference proteome</keyword>
<dbReference type="EMBL" id="JH993849">
    <property type="protein sequence ID" value="ELQ76414.1"/>
    <property type="molecule type" value="Genomic_DNA"/>
</dbReference>
<organism evidence="1 2">
    <name type="scientific">Trachipleistophora hominis</name>
    <name type="common">Microsporidian parasite</name>
    <dbReference type="NCBI Taxonomy" id="72359"/>
    <lineage>
        <taxon>Eukaryota</taxon>
        <taxon>Fungi</taxon>
        <taxon>Fungi incertae sedis</taxon>
        <taxon>Microsporidia</taxon>
        <taxon>Pleistophoridae</taxon>
        <taxon>Trachipleistophora</taxon>
    </lineage>
</organism>
<gene>
    <name evidence="1" type="ORF">THOM_0601</name>
</gene>
<sequence length="241" mass="28441">VLKLLLYVNQRGIKPLRIPSNIPVSDYFIRKYIVTENYIQTEKILSQQKKKITTQSYTQLKLTVNKRIGQITTDIDHINLITQHLKQYDSCIFYELLTIKILEQAKLQVSNCFETYKSYGWLLNNLYTPNLHSLFLVGLMCKKEEGKLLKSMYSIYFELLRLRQLWIEAYDFFAGVLNEVPASHSFHVVEAYLLVLGQDMSMVFGKKFRGVINYIRDEYFPRGDNKPCKVRIEKIIENLNY</sequence>
<dbReference type="Proteomes" id="UP000011185">
    <property type="component" value="Unassembled WGS sequence"/>
</dbReference>
<evidence type="ECO:0000313" key="2">
    <source>
        <dbReference type="Proteomes" id="UP000011185"/>
    </source>
</evidence>
<accession>L7JYA5</accession>
<proteinExistence type="predicted"/>